<reference evidence="4" key="1">
    <citation type="journal article" date="2013" name="Nature">
        <title>Pan genome of the phytoplankton Emiliania underpins its global distribution.</title>
        <authorList>
            <person name="Read B.A."/>
            <person name="Kegel J."/>
            <person name="Klute M.J."/>
            <person name="Kuo A."/>
            <person name="Lefebvre S.C."/>
            <person name="Maumus F."/>
            <person name="Mayer C."/>
            <person name="Miller J."/>
            <person name="Monier A."/>
            <person name="Salamov A."/>
            <person name="Young J."/>
            <person name="Aguilar M."/>
            <person name="Claverie J.M."/>
            <person name="Frickenhaus S."/>
            <person name="Gonzalez K."/>
            <person name="Herman E.K."/>
            <person name="Lin Y.C."/>
            <person name="Napier J."/>
            <person name="Ogata H."/>
            <person name="Sarno A.F."/>
            <person name="Shmutz J."/>
            <person name="Schroeder D."/>
            <person name="de Vargas C."/>
            <person name="Verret F."/>
            <person name="von Dassow P."/>
            <person name="Valentin K."/>
            <person name="Van de Peer Y."/>
            <person name="Wheeler G."/>
            <person name="Dacks J.B."/>
            <person name="Delwiche C.F."/>
            <person name="Dyhrman S.T."/>
            <person name="Glockner G."/>
            <person name="John U."/>
            <person name="Richards T."/>
            <person name="Worden A.Z."/>
            <person name="Zhang X."/>
            <person name="Grigoriev I.V."/>
            <person name="Allen A.E."/>
            <person name="Bidle K."/>
            <person name="Borodovsky M."/>
            <person name="Bowler C."/>
            <person name="Brownlee C."/>
            <person name="Cock J.M."/>
            <person name="Elias M."/>
            <person name="Gladyshev V.N."/>
            <person name="Groth M."/>
            <person name="Guda C."/>
            <person name="Hadaegh A."/>
            <person name="Iglesias-Rodriguez M.D."/>
            <person name="Jenkins J."/>
            <person name="Jones B.M."/>
            <person name="Lawson T."/>
            <person name="Leese F."/>
            <person name="Lindquist E."/>
            <person name="Lobanov A."/>
            <person name="Lomsadze A."/>
            <person name="Malik S.B."/>
            <person name="Marsh M.E."/>
            <person name="Mackinder L."/>
            <person name="Mock T."/>
            <person name="Mueller-Roeber B."/>
            <person name="Pagarete A."/>
            <person name="Parker M."/>
            <person name="Probert I."/>
            <person name="Quesneville H."/>
            <person name="Raines C."/>
            <person name="Rensing S.A."/>
            <person name="Riano-Pachon D.M."/>
            <person name="Richier S."/>
            <person name="Rokitta S."/>
            <person name="Shiraiwa Y."/>
            <person name="Soanes D.M."/>
            <person name="van der Giezen M."/>
            <person name="Wahlund T.M."/>
            <person name="Williams B."/>
            <person name="Wilson W."/>
            <person name="Wolfe G."/>
            <person name="Wurch L.L."/>
        </authorList>
    </citation>
    <scope>NUCLEOTIDE SEQUENCE</scope>
</reference>
<accession>A0A0D3IVF8</accession>
<sequence>MCGRGILFLAAATAGGSMAPTSRRAVAQTATDQSAGVSRQADERRPEKASDAMNAFTVACAGTFSAVYFLPSVPLFWPYVLMAVQMVAELLLQPDMASVMRVHHLANLGVTLLYLAWPTFDPIIREGLAVE</sequence>
<evidence type="ECO:0000313" key="4">
    <source>
        <dbReference type="Proteomes" id="UP000013827"/>
    </source>
</evidence>
<keyword evidence="4" id="KW-1185">Reference proteome</keyword>
<organism evidence="3 4">
    <name type="scientific">Emiliania huxleyi (strain CCMP1516)</name>
    <dbReference type="NCBI Taxonomy" id="280463"/>
    <lineage>
        <taxon>Eukaryota</taxon>
        <taxon>Haptista</taxon>
        <taxon>Haptophyta</taxon>
        <taxon>Prymnesiophyceae</taxon>
        <taxon>Isochrysidales</taxon>
        <taxon>Noelaerhabdaceae</taxon>
        <taxon>Emiliania</taxon>
    </lineage>
</organism>
<dbReference type="KEGG" id="ehx:EMIHUDRAFT_245887"/>
<evidence type="ECO:0000256" key="2">
    <source>
        <dbReference type="SAM" id="SignalP"/>
    </source>
</evidence>
<dbReference type="GeneID" id="17261399"/>
<dbReference type="RefSeq" id="XP_005767672.1">
    <property type="nucleotide sequence ID" value="XM_005767615.1"/>
</dbReference>
<evidence type="ECO:0000313" key="3">
    <source>
        <dbReference type="EnsemblProtists" id="EOD15243"/>
    </source>
</evidence>
<protein>
    <recommendedName>
        <fullName evidence="5">TLC domain-containing protein</fullName>
    </recommendedName>
</protein>
<dbReference type="EnsemblProtists" id="EOD15243">
    <property type="protein sequence ID" value="EOD15243"/>
    <property type="gene ID" value="EMIHUDRAFT_245887"/>
</dbReference>
<feature type="region of interest" description="Disordered" evidence="1">
    <location>
        <begin position="22"/>
        <end position="47"/>
    </location>
</feature>
<feature type="compositionally biased region" description="Polar residues" evidence="1">
    <location>
        <begin position="28"/>
        <end position="37"/>
    </location>
</feature>
<evidence type="ECO:0000256" key="1">
    <source>
        <dbReference type="SAM" id="MobiDB-lite"/>
    </source>
</evidence>
<dbReference type="Proteomes" id="UP000013827">
    <property type="component" value="Unassembled WGS sequence"/>
</dbReference>
<dbReference type="PaxDb" id="2903-EOD15243"/>
<evidence type="ECO:0008006" key="5">
    <source>
        <dbReference type="Google" id="ProtNLM"/>
    </source>
</evidence>
<keyword evidence="2" id="KW-0732">Signal</keyword>
<dbReference type="HOGENOM" id="CLU_1933080_0_0_1"/>
<dbReference type="AlphaFoldDB" id="A0A0D3IVF8"/>
<feature type="chain" id="PRO_5044291224" description="TLC domain-containing protein" evidence="2">
    <location>
        <begin position="19"/>
        <end position="131"/>
    </location>
</feature>
<name>A0A0D3IVF8_EMIH1</name>
<proteinExistence type="predicted"/>
<reference evidence="3" key="2">
    <citation type="submission" date="2024-10" db="UniProtKB">
        <authorList>
            <consortium name="EnsemblProtists"/>
        </authorList>
    </citation>
    <scope>IDENTIFICATION</scope>
</reference>
<feature type="signal peptide" evidence="2">
    <location>
        <begin position="1"/>
        <end position="18"/>
    </location>
</feature>